<organism evidence="2">
    <name type="scientific">Streptomyces sp. NBC_00148</name>
    <dbReference type="NCBI Taxonomy" id="2903626"/>
    <lineage>
        <taxon>Bacteria</taxon>
        <taxon>Bacillati</taxon>
        <taxon>Actinomycetota</taxon>
        <taxon>Actinomycetes</taxon>
        <taxon>Kitasatosporales</taxon>
        <taxon>Streptomycetaceae</taxon>
        <taxon>Streptomyces</taxon>
    </lineage>
</organism>
<evidence type="ECO:0008006" key="3">
    <source>
        <dbReference type="Google" id="ProtNLM"/>
    </source>
</evidence>
<evidence type="ECO:0000256" key="1">
    <source>
        <dbReference type="SAM" id="SignalP"/>
    </source>
</evidence>
<dbReference type="Gene3D" id="2.60.120.380">
    <property type="match status" value="1"/>
</dbReference>
<evidence type="ECO:0000313" key="2">
    <source>
        <dbReference type="EMBL" id="WTQ77692.1"/>
    </source>
</evidence>
<dbReference type="EMBL" id="CP108169">
    <property type="protein sequence ID" value="WTQ77692.1"/>
    <property type="molecule type" value="Genomic_DNA"/>
</dbReference>
<keyword evidence="1" id="KW-0732">Signal</keyword>
<feature type="signal peptide" evidence="1">
    <location>
        <begin position="1"/>
        <end position="28"/>
    </location>
</feature>
<sequence length="143" mass="14701">MRRHRTAATVGAAVFTAVCLATASPAVAAQTADAPTTASATDCTDHTFTTSARVVEGSTAIPWNYFIAAQAGTISTCLDGPDGADFDLVLRHFGTDGLKTVATSSGEEDVKTLSYEVRDPGAYRIEVVATQGSGDCTVGLTIP</sequence>
<accession>A0AAU1M2T0</accession>
<reference evidence="2" key="1">
    <citation type="submission" date="2022-10" db="EMBL/GenBank/DDBJ databases">
        <title>The complete genomes of actinobacterial strains from the NBC collection.</title>
        <authorList>
            <person name="Joergensen T.S."/>
            <person name="Alvarez Arevalo M."/>
            <person name="Sterndorff E.B."/>
            <person name="Faurdal D."/>
            <person name="Vuksanovic O."/>
            <person name="Mourched A.-S."/>
            <person name="Charusanti P."/>
            <person name="Shaw S."/>
            <person name="Blin K."/>
            <person name="Weber T."/>
        </authorList>
    </citation>
    <scope>NUCLEOTIDE SEQUENCE</scope>
    <source>
        <strain evidence="2">NBC_00148</strain>
    </source>
</reference>
<protein>
    <recommendedName>
        <fullName evidence="3">Peptidase</fullName>
    </recommendedName>
</protein>
<dbReference type="AlphaFoldDB" id="A0AAU1M2T0"/>
<feature type="chain" id="PRO_5043647939" description="Peptidase" evidence="1">
    <location>
        <begin position="29"/>
        <end position="143"/>
    </location>
</feature>
<proteinExistence type="predicted"/>
<gene>
    <name evidence="2" type="ORF">OG222_33155</name>
</gene>
<name>A0AAU1M2T0_9ACTN</name>